<evidence type="ECO:0000313" key="1">
    <source>
        <dbReference type="EMBL" id="ATE84763.1"/>
    </source>
</evidence>
<organism evidence="1 2">
    <name type="scientific">Mycobacterium phage OKCentral2016</name>
    <dbReference type="NCBI Taxonomy" id="2040289"/>
    <lineage>
        <taxon>Viruses</taxon>
        <taxon>Duplodnaviria</taxon>
        <taxon>Heunggongvirae</taxon>
        <taxon>Uroviricota</taxon>
        <taxon>Caudoviricetes</taxon>
        <taxon>Fromanvirus</taxon>
        <taxon>Fromanvirus goose</taxon>
    </lineage>
</organism>
<dbReference type="Pfam" id="PF17395">
    <property type="entry name" value="DUF5403"/>
    <property type="match status" value="1"/>
</dbReference>
<dbReference type="EMBL" id="MF773750">
    <property type="protein sequence ID" value="ATE84763.1"/>
    <property type="molecule type" value="Genomic_DNA"/>
</dbReference>
<accession>A0A291AUX1</accession>
<evidence type="ECO:0008006" key="3">
    <source>
        <dbReference type="Google" id="ProtNLM"/>
    </source>
</evidence>
<dbReference type="InterPro" id="IPR039452">
    <property type="entry name" value="DUF5403"/>
</dbReference>
<dbReference type="Proteomes" id="UP000223409">
    <property type="component" value="Genome"/>
</dbReference>
<proteinExistence type="predicted"/>
<name>A0A291AUX1_9CAUD</name>
<sequence>MAHLLPRQVLNGIVARLPEVKQAIRKETKEVENRAEANLARARASTTHSKIIGPGHLTSIGSYMEDIDGIAHMDAPNPIAIEFGHGPSGYFDPDKYGKVTKAPAGLYILTRAAGIAGSHVTPSMGRRGVK</sequence>
<gene>
    <name evidence="1" type="primary">20</name>
    <name evidence="1" type="ORF">OKCENTRAL2016_20</name>
</gene>
<evidence type="ECO:0000313" key="2">
    <source>
        <dbReference type="Proteomes" id="UP000223409"/>
    </source>
</evidence>
<reference evidence="1 2" key="1">
    <citation type="submission" date="2017-08" db="EMBL/GenBank/DDBJ databases">
        <authorList>
            <person name="Patton C.J."/>
            <person name="Kotturi H."/>
            <person name="Stoner T.H."/>
            <person name="Garlena R.A."/>
            <person name="Russell D.A."/>
            <person name="Hatfull G.F."/>
        </authorList>
    </citation>
    <scope>NUCLEOTIDE SEQUENCE [LARGE SCALE GENOMIC DNA]</scope>
</reference>
<protein>
    <recommendedName>
        <fullName evidence="3">Head-to-tail connector protein</fullName>
    </recommendedName>
</protein>